<evidence type="ECO:0000256" key="1">
    <source>
        <dbReference type="ARBA" id="ARBA00004141"/>
    </source>
</evidence>
<reference evidence="8" key="1">
    <citation type="submission" date="2021-01" db="EMBL/GenBank/DDBJ databases">
        <authorList>
            <person name="Corre E."/>
            <person name="Pelletier E."/>
            <person name="Niang G."/>
            <person name="Scheremetjew M."/>
            <person name="Finn R."/>
            <person name="Kale V."/>
            <person name="Holt S."/>
            <person name="Cochrane G."/>
            <person name="Meng A."/>
            <person name="Brown T."/>
            <person name="Cohen L."/>
        </authorList>
    </citation>
    <scope>NUCLEOTIDE SEQUENCE</scope>
    <source>
        <strain evidence="8">CCMP622</strain>
    </source>
</reference>
<feature type="transmembrane region" description="Helical" evidence="5">
    <location>
        <begin position="42"/>
        <end position="61"/>
    </location>
</feature>
<keyword evidence="2 5" id="KW-0812">Transmembrane</keyword>
<evidence type="ECO:0000256" key="2">
    <source>
        <dbReference type="ARBA" id="ARBA00022692"/>
    </source>
</evidence>
<evidence type="ECO:0000256" key="3">
    <source>
        <dbReference type="ARBA" id="ARBA00022989"/>
    </source>
</evidence>
<proteinExistence type="inferred from homology"/>
<gene>
    <name evidence="6" type="ORF">LSP00402_LOCUS19487</name>
    <name evidence="7" type="ORF">LSP00402_LOCUS19488</name>
    <name evidence="8" type="ORF">LSP00402_LOCUS19489</name>
</gene>
<comment type="similarity">
    <text evidence="5">Belongs to the BI1 family.</text>
</comment>
<dbReference type="AlphaFoldDB" id="A0A7S2U0G5"/>
<comment type="subcellular location">
    <subcellularLocation>
        <location evidence="1">Membrane</location>
        <topology evidence="1">Multi-pass membrane protein</topology>
    </subcellularLocation>
</comment>
<sequence length="165" mass="17588">MIACMAVDETQSPGTKQVLWGVTTAGMGLMISPVGFLGGPIILQAAAGTGLMVGGISSVAMTAPSESFLWMAGPLNMGLGMVVLASLGRFVFPANPILTTITLYGGLGLFGGYVLYDTQKMQSNAQRNKIYSPINESFGIYLDTINIFVRLAEILYLQQGTKRRR</sequence>
<dbReference type="EMBL" id="HBHP01031610">
    <property type="protein sequence ID" value="CAD9775490.1"/>
    <property type="molecule type" value="Transcribed_RNA"/>
</dbReference>
<accession>A0A7S2U0G5</accession>
<dbReference type="EMBL" id="HBHP01031612">
    <property type="protein sequence ID" value="CAD9775492.1"/>
    <property type="molecule type" value="Transcribed_RNA"/>
</dbReference>
<dbReference type="PANTHER" id="PTHR23291:SF112">
    <property type="entry name" value="GROWTH HORMONE-INDUCIBLE TRANSMEMBRANE PROTEIN"/>
    <property type="match status" value="1"/>
</dbReference>
<evidence type="ECO:0000256" key="4">
    <source>
        <dbReference type="ARBA" id="ARBA00023136"/>
    </source>
</evidence>
<feature type="transmembrane region" description="Helical" evidence="5">
    <location>
        <begin position="68"/>
        <end position="91"/>
    </location>
</feature>
<dbReference type="GO" id="GO:0005743">
    <property type="term" value="C:mitochondrial inner membrane"/>
    <property type="evidence" value="ECO:0007669"/>
    <property type="project" value="TreeGrafter"/>
</dbReference>
<dbReference type="Pfam" id="PF01027">
    <property type="entry name" value="Bax1-I"/>
    <property type="match status" value="1"/>
</dbReference>
<evidence type="ECO:0000313" key="6">
    <source>
        <dbReference type="EMBL" id="CAD9775490.1"/>
    </source>
</evidence>
<dbReference type="PANTHER" id="PTHR23291">
    <property type="entry name" value="BAX INHIBITOR-RELATED"/>
    <property type="match status" value="1"/>
</dbReference>
<name>A0A7S2U0G5_9EUKA</name>
<feature type="transmembrane region" description="Helical" evidence="5">
    <location>
        <begin position="97"/>
        <end position="116"/>
    </location>
</feature>
<evidence type="ECO:0000313" key="8">
    <source>
        <dbReference type="EMBL" id="CAD9775492.1"/>
    </source>
</evidence>
<evidence type="ECO:0000313" key="7">
    <source>
        <dbReference type="EMBL" id="CAD9775491.1"/>
    </source>
</evidence>
<protein>
    <submittedName>
        <fullName evidence="8">Uncharacterized protein</fullName>
    </submittedName>
</protein>
<comment type="caution">
    <text evidence="5">Lacks conserved residue(s) required for the propagation of feature annotation.</text>
</comment>
<keyword evidence="4 5" id="KW-0472">Membrane</keyword>
<dbReference type="InterPro" id="IPR006214">
    <property type="entry name" value="Bax_inhibitor_1-related"/>
</dbReference>
<dbReference type="EMBL" id="HBHP01031611">
    <property type="protein sequence ID" value="CAD9775491.1"/>
    <property type="molecule type" value="Transcribed_RNA"/>
</dbReference>
<organism evidence="8">
    <name type="scientific">Lotharella oceanica</name>
    <dbReference type="NCBI Taxonomy" id="641309"/>
    <lineage>
        <taxon>Eukaryota</taxon>
        <taxon>Sar</taxon>
        <taxon>Rhizaria</taxon>
        <taxon>Cercozoa</taxon>
        <taxon>Chlorarachniophyceae</taxon>
        <taxon>Lotharella</taxon>
    </lineage>
</organism>
<evidence type="ECO:0000256" key="5">
    <source>
        <dbReference type="RuleBase" id="RU004379"/>
    </source>
</evidence>
<keyword evidence="3 5" id="KW-1133">Transmembrane helix</keyword>